<name>A0A9D1MAJ0_9FIRM</name>
<sequence length="571" mass="62285">MVRKIWKFRNDKIKPGAVRAAAEKNNIPPIIASVLLNRGIAEQDFADFLSKSKKSIKNPMTMLDMDKAAERIKSAVENKEKIVIYGDYDVDGITSTALLYDFLKSVDADVIYYIPDRKDEGYGINIMAVNKLIKKGMQLLITVDCGITAIGEVEFAKLQGMDVVITDHHTCKERIPTAAVAVVNPKREDDDYGFDGLAGVGVAFKLVMAVAMSMGFKAGEYFERYCDLAAIGTIADVVPLVDENRVIVDRGLRKLASPSRPGLAELFKVAGLDGKRITASSIAFGAAPRMNAAGRLGTARTAVELLLTRDQSRAEEIALELDKENRERQETEQQIYREALELIAGDPNFEKKKVIVLAQEGWHNGVIGIVASRITEMFYRPSILISMSEGSGKGSGRSIPGFNLFEALGTCEDLLTNFGGHAVAAGLGITENNLDEFTKRINKYADSVLDEKDLIPSVKIDAILNENSLNISAAKAIAALEPYGMGNERPVFVIKDAEAVQLSTVGAEGKHLRMTIRKNGVSAGCIGFGLGEYADEIAPGNMVHLAFRFDINHYKGSESLQLQLTDIKKAN</sequence>
<evidence type="ECO:0000256" key="4">
    <source>
        <dbReference type="ARBA" id="ARBA00022801"/>
    </source>
</evidence>
<dbReference type="PANTHER" id="PTHR30255:SF2">
    <property type="entry name" value="SINGLE-STRANDED-DNA-SPECIFIC EXONUCLEASE RECJ"/>
    <property type="match status" value="1"/>
</dbReference>
<evidence type="ECO:0000259" key="7">
    <source>
        <dbReference type="Pfam" id="PF01368"/>
    </source>
</evidence>
<organism evidence="10 11">
    <name type="scientific">Candidatus Ornithomonoglobus merdipullorum</name>
    <dbReference type="NCBI Taxonomy" id="2840895"/>
    <lineage>
        <taxon>Bacteria</taxon>
        <taxon>Bacillati</taxon>
        <taxon>Bacillota</taxon>
        <taxon>Clostridia</taxon>
        <taxon>Candidatus Ornithomonoglobus</taxon>
    </lineage>
</organism>
<evidence type="ECO:0000256" key="5">
    <source>
        <dbReference type="ARBA" id="ARBA00022839"/>
    </source>
</evidence>
<feature type="domain" description="DHHA1" evidence="8">
    <location>
        <begin position="352"/>
        <end position="445"/>
    </location>
</feature>
<dbReference type="Gene3D" id="3.10.310.30">
    <property type="match status" value="1"/>
</dbReference>
<dbReference type="Pfam" id="PF01368">
    <property type="entry name" value="DHH"/>
    <property type="match status" value="1"/>
</dbReference>
<evidence type="ECO:0000256" key="1">
    <source>
        <dbReference type="ARBA" id="ARBA00005915"/>
    </source>
</evidence>
<dbReference type="InterPro" id="IPR004610">
    <property type="entry name" value="RecJ"/>
</dbReference>
<dbReference type="Proteomes" id="UP000824109">
    <property type="component" value="Unassembled WGS sequence"/>
</dbReference>
<feature type="domain" description="DDH" evidence="7">
    <location>
        <begin position="81"/>
        <end position="233"/>
    </location>
</feature>
<comment type="similarity">
    <text evidence="1">Belongs to the RecJ family.</text>
</comment>
<proteinExistence type="inferred from homology"/>
<keyword evidence="4" id="KW-0378">Hydrolase</keyword>
<evidence type="ECO:0000256" key="2">
    <source>
        <dbReference type="ARBA" id="ARBA00019841"/>
    </source>
</evidence>
<dbReference type="GO" id="GO:0006310">
    <property type="term" value="P:DNA recombination"/>
    <property type="evidence" value="ECO:0007669"/>
    <property type="project" value="InterPro"/>
</dbReference>
<dbReference type="EMBL" id="DVNB01000026">
    <property type="protein sequence ID" value="HIU56711.1"/>
    <property type="molecule type" value="Genomic_DNA"/>
</dbReference>
<dbReference type="GO" id="GO:0006281">
    <property type="term" value="P:DNA repair"/>
    <property type="evidence" value="ECO:0007669"/>
    <property type="project" value="InterPro"/>
</dbReference>
<dbReference type="AlphaFoldDB" id="A0A9D1MAJ0"/>
<dbReference type="InterPro" id="IPR003156">
    <property type="entry name" value="DHHA1_dom"/>
</dbReference>
<evidence type="ECO:0000256" key="6">
    <source>
        <dbReference type="SAM" id="Coils"/>
    </source>
</evidence>
<protein>
    <recommendedName>
        <fullName evidence="2">Single-stranded-DNA-specific exonuclease RecJ</fullName>
    </recommendedName>
</protein>
<dbReference type="PANTHER" id="PTHR30255">
    <property type="entry name" value="SINGLE-STRANDED-DNA-SPECIFIC EXONUCLEASE RECJ"/>
    <property type="match status" value="1"/>
</dbReference>
<evidence type="ECO:0000259" key="8">
    <source>
        <dbReference type="Pfam" id="PF02272"/>
    </source>
</evidence>
<dbReference type="SUPFAM" id="SSF64182">
    <property type="entry name" value="DHH phosphoesterases"/>
    <property type="match status" value="1"/>
</dbReference>
<dbReference type="Pfam" id="PF17768">
    <property type="entry name" value="RecJ_OB"/>
    <property type="match status" value="1"/>
</dbReference>
<keyword evidence="3" id="KW-0540">Nuclease</keyword>
<evidence type="ECO:0000256" key="3">
    <source>
        <dbReference type="ARBA" id="ARBA00022722"/>
    </source>
</evidence>
<dbReference type="InterPro" id="IPR051673">
    <property type="entry name" value="SSDNA_exonuclease_RecJ"/>
</dbReference>
<dbReference type="Pfam" id="PF02272">
    <property type="entry name" value="DHHA1"/>
    <property type="match status" value="1"/>
</dbReference>
<dbReference type="GO" id="GO:0003676">
    <property type="term" value="F:nucleic acid binding"/>
    <property type="evidence" value="ECO:0007669"/>
    <property type="project" value="InterPro"/>
</dbReference>
<comment type="caution">
    <text evidence="10">The sequence shown here is derived from an EMBL/GenBank/DDBJ whole genome shotgun (WGS) entry which is preliminary data.</text>
</comment>
<feature type="domain" description="RecJ OB" evidence="9">
    <location>
        <begin position="460"/>
        <end position="566"/>
    </location>
</feature>
<reference evidence="10" key="2">
    <citation type="journal article" date="2021" name="PeerJ">
        <title>Extensive microbial diversity within the chicken gut microbiome revealed by metagenomics and culture.</title>
        <authorList>
            <person name="Gilroy R."/>
            <person name="Ravi A."/>
            <person name="Getino M."/>
            <person name="Pursley I."/>
            <person name="Horton D.L."/>
            <person name="Alikhan N.F."/>
            <person name="Baker D."/>
            <person name="Gharbi K."/>
            <person name="Hall N."/>
            <person name="Watson M."/>
            <person name="Adriaenssens E.M."/>
            <person name="Foster-Nyarko E."/>
            <person name="Jarju S."/>
            <person name="Secka A."/>
            <person name="Antonio M."/>
            <person name="Oren A."/>
            <person name="Chaudhuri R.R."/>
            <person name="La Ragione R."/>
            <person name="Hildebrand F."/>
            <person name="Pallen M.J."/>
        </authorList>
    </citation>
    <scope>NUCLEOTIDE SEQUENCE</scope>
    <source>
        <strain evidence="10">USAMLcec3-3695</strain>
    </source>
</reference>
<accession>A0A9D1MAJ0</accession>
<feature type="coiled-coil region" evidence="6">
    <location>
        <begin position="314"/>
        <end position="341"/>
    </location>
</feature>
<dbReference type="InterPro" id="IPR038763">
    <property type="entry name" value="DHH_sf"/>
</dbReference>
<gene>
    <name evidence="10" type="primary">recJ</name>
    <name evidence="10" type="ORF">IAA61_02715</name>
</gene>
<evidence type="ECO:0000259" key="9">
    <source>
        <dbReference type="Pfam" id="PF17768"/>
    </source>
</evidence>
<evidence type="ECO:0000313" key="10">
    <source>
        <dbReference type="EMBL" id="HIU56711.1"/>
    </source>
</evidence>
<evidence type="ECO:0000313" key="11">
    <source>
        <dbReference type="Proteomes" id="UP000824109"/>
    </source>
</evidence>
<dbReference type="Gene3D" id="3.90.1640.30">
    <property type="match status" value="1"/>
</dbReference>
<keyword evidence="5 10" id="KW-0269">Exonuclease</keyword>
<dbReference type="InterPro" id="IPR001667">
    <property type="entry name" value="DDH_dom"/>
</dbReference>
<dbReference type="InterPro" id="IPR041122">
    <property type="entry name" value="RecJ_OB"/>
</dbReference>
<dbReference type="GO" id="GO:0008409">
    <property type="term" value="F:5'-3' exonuclease activity"/>
    <property type="evidence" value="ECO:0007669"/>
    <property type="project" value="InterPro"/>
</dbReference>
<dbReference type="NCBIfam" id="TIGR00644">
    <property type="entry name" value="recJ"/>
    <property type="match status" value="1"/>
</dbReference>
<reference evidence="10" key="1">
    <citation type="submission" date="2020-10" db="EMBL/GenBank/DDBJ databases">
        <authorList>
            <person name="Gilroy R."/>
        </authorList>
    </citation>
    <scope>NUCLEOTIDE SEQUENCE</scope>
    <source>
        <strain evidence="10">USAMLcec3-3695</strain>
    </source>
</reference>
<keyword evidence="6" id="KW-0175">Coiled coil</keyword>